<evidence type="ECO:0000313" key="6">
    <source>
        <dbReference type="Proteomes" id="UP000694421"/>
    </source>
</evidence>
<dbReference type="PANTHER" id="PTHR15565:SF0">
    <property type="entry name" value="PROTEIN AATF"/>
    <property type="match status" value="1"/>
</dbReference>
<accession>A0A8D0C751</accession>
<dbReference type="GO" id="GO:0040016">
    <property type="term" value="P:embryonic cleavage"/>
    <property type="evidence" value="ECO:0007669"/>
    <property type="project" value="Ensembl"/>
</dbReference>
<evidence type="ECO:0000256" key="2">
    <source>
        <dbReference type="SAM" id="MobiDB-lite"/>
    </source>
</evidence>
<name>A0A8D0C751_SALMN</name>
<dbReference type="GO" id="GO:0005667">
    <property type="term" value="C:transcription regulator complex"/>
    <property type="evidence" value="ECO:0007669"/>
    <property type="project" value="Ensembl"/>
</dbReference>
<proteinExistence type="inferred from homology"/>
<dbReference type="GO" id="GO:0042985">
    <property type="term" value="P:negative regulation of amyloid precursor protein biosynthetic process"/>
    <property type="evidence" value="ECO:0007669"/>
    <property type="project" value="Ensembl"/>
</dbReference>
<dbReference type="GeneTree" id="ENSGT00390000000288"/>
<evidence type="ECO:0000259" key="3">
    <source>
        <dbReference type="Pfam" id="PF08164"/>
    </source>
</evidence>
<feature type="compositionally biased region" description="Acidic residues" evidence="2">
    <location>
        <begin position="160"/>
        <end position="196"/>
    </location>
</feature>
<dbReference type="InterPro" id="IPR025160">
    <property type="entry name" value="AATF"/>
</dbReference>
<feature type="compositionally biased region" description="Acidic residues" evidence="2">
    <location>
        <begin position="84"/>
        <end position="103"/>
    </location>
</feature>
<dbReference type="GO" id="GO:0005737">
    <property type="term" value="C:cytoplasm"/>
    <property type="evidence" value="ECO:0007669"/>
    <property type="project" value="Ensembl"/>
</dbReference>
<dbReference type="GO" id="GO:0005654">
    <property type="term" value="C:nucleoplasm"/>
    <property type="evidence" value="ECO:0007669"/>
    <property type="project" value="Ensembl"/>
</dbReference>
<keyword evidence="6" id="KW-1185">Reference proteome</keyword>
<evidence type="ECO:0000256" key="1">
    <source>
        <dbReference type="ARBA" id="ARBA00008966"/>
    </source>
</evidence>
<reference evidence="5" key="1">
    <citation type="submission" date="2025-08" db="UniProtKB">
        <authorList>
            <consortium name="Ensembl"/>
        </authorList>
    </citation>
    <scope>IDENTIFICATION</scope>
</reference>
<dbReference type="GO" id="GO:0006357">
    <property type="term" value="P:regulation of transcription by RNA polymerase II"/>
    <property type="evidence" value="ECO:0007669"/>
    <property type="project" value="TreeGrafter"/>
</dbReference>
<organism evidence="5 6">
    <name type="scientific">Salvator merianae</name>
    <name type="common">Argentine black and white tegu</name>
    <name type="synonym">Tupinambis merianae</name>
    <dbReference type="NCBI Taxonomy" id="96440"/>
    <lineage>
        <taxon>Eukaryota</taxon>
        <taxon>Metazoa</taxon>
        <taxon>Chordata</taxon>
        <taxon>Craniata</taxon>
        <taxon>Vertebrata</taxon>
        <taxon>Euteleostomi</taxon>
        <taxon>Lepidosauria</taxon>
        <taxon>Squamata</taxon>
        <taxon>Bifurcata</taxon>
        <taxon>Unidentata</taxon>
        <taxon>Episquamata</taxon>
        <taxon>Laterata</taxon>
        <taxon>Teiioidea</taxon>
        <taxon>Teiidae</taxon>
        <taxon>Salvator</taxon>
    </lineage>
</organism>
<dbReference type="PANTHER" id="PTHR15565">
    <property type="entry name" value="AATF PROTEIN APOPTOSIS ANTAGONIZING TRANSCRIPTION FACTOR"/>
    <property type="match status" value="1"/>
</dbReference>
<dbReference type="GO" id="GO:0007346">
    <property type="term" value="P:regulation of mitotic cell cycle"/>
    <property type="evidence" value="ECO:0007669"/>
    <property type="project" value="Ensembl"/>
</dbReference>
<feature type="region of interest" description="Disordered" evidence="2">
    <location>
        <begin position="308"/>
        <end position="341"/>
    </location>
</feature>
<dbReference type="Pfam" id="PF08164">
    <property type="entry name" value="TRAUB"/>
    <property type="match status" value="1"/>
</dbReference>
<evidence type="ECO:0000259" key="4">
    <source>
        <dbReference type="Pfam" id="PF13339"/>
    </source>
</evidence>
<dbReference type="GO" id="GO:0042274">
    <property type="term" value="P:ribosomal small subunit biogenesis"/>
    <property type="evidence" value="ECO:0007669"/>
    <property type="project" value="Ensembl"/>
</dbReference>
<dbReference type="GO" id="GO:0032040">
    <property type="term" value="C:small-subunit processome"/>
    <property type="evidence" value="ECO:0007669"/>
    <property type="project" value="Ensembl"/>
</dbReference>
<dbReference type="Ensembl" id="ENSSMRT00000021477.1">
    <property type="protein sequence ID" value="ENSSMRP00000018346.1"/>
    <property type="gene ID" value="ENSSMRG00000014261.1"/>
</dbReference>
<feature type="region of interest" description="Disordered" evidence="2">
    <location>
        <begin position="63"/>
        <end position="204"/>
    </location>
</feature>
<dbReference type="GO" id="GO:0007155">
    <property type="term" value="P:cell adhesion"/>
    <property type="evidence" value="ECO:0007669"/>
    <property type="project" value="Ensembl"/>
</dbReference>
<dbReference type="AlphaFoldDB" id="A0A8D0C751"/>
<dbReference type="Proteomes" id="UP000694421">
    <property type="component" value="Unplaced"/>
</dbReference>
<dbReference type="InterPro" id="IPR012617">
    <property type="entry name" value="AATF_C"/>
</dbReference>
<evidence type="ECO:0000313" key="5">
    <source>
        <dbReference type="Ensembl" id="ENSSMRP00000018346.1"/>
    </source>
</evidence>
<protein>
    <submittedName>
        <fullName evidence="5">Apoptosis antagonizing transcription factor</fullName>
    </submittedName>
</protein>
<dbReference type="InterPro" id="IPR039223">
    <property type="entry name" value="AATF/Bfr2"/>
</dbReference>
<dbReference type="GO" id="GO:2001234">
    <property type="term" value="P:negative regulation of apoptotic signaling pathway"/>
    <property type="evidence" value="ECO:0007669"/>
    <property type="project" value="Ensembl"/>
</dbReference>
<feature type="domain" description="AATF leucine zipper-containing" evidence="4">
    <location>
        <begin position="217"/>
        <end position="372"/>
    </location>
</feature>
<comment type="similarity">
    <text evidence="1">Belongs to the AATF family.</text>
</comment>
<feature type="compositionally biased region" description="Basic and acidic residues" evidence="2">
    <location>
        <begin position="323"/>
        <end position="341"/>
    </location>
</feature>
<dbReference type="Pfam" id="PF13339">
    <property type="entry name" value="AATF-Che1"/>
    <property type="match status" value="1"/>
</dbReference>
<feature type="domain" description="Apoptosis-antagonizing transcription factor C-terminal" evidence="3">
    <location>
        <begin position="463"/>
        <end position="547"/>
    </location>
</feature>
<reference evidence="5" key="2">
    <citation type="submission" date="2025-09" db="UniProtKB">
        <authorList>
            <consortium name="Ensembl"/>
        </authorList>
    </citation>
    <scope>IDENTIFICATION</scope>
</reference>
<dbReference type="GO" id="GO:0043522">
    <property type="term" value="F:leucine zipper domain binding"/>
    <property type="evidence" value="ECO:0007669"/>
    <property type="project" value="Ensembl"/>
</dbReference>
<sequence>MAAPLAQELQRLLNPQPGALLDPEDEGDEATAAKVVEKFDEGGLEDDAPAVGRIRKGVSFDLSETEERYRGKPTSRKALKEELWGDAELSDEQASSEEDADDGDLGREHLDDQSSSPEEEDASSVSSGQEEESKPSQDQAFTFQAIDDFEKFADGMDALGSDEAEEEGGESMEDEATEDEGGSEDEREDTEEEMEAGDATTEGDALLTFSKDKVAEEVDKGKAVKNQLALWDQLLEGRIKLQKALLTANQLPQPQTFLEFKKRGGQEFASEVKNSYKALKALLRNLVSLQDELLYQYSGTRYLVDGQHVREESDEDIQSSSDEGTKEREKDKGARGAPKRKIEMEDYPEFAAKRFAQFRSYRDTALQKWHDRTKLASGKLGKGFGSFERSILTQIEHIMMDKERLLRRTQTKRSAYRVLGKPLPSPELPPEASPGQAEDLLPVTSNAHLKDVDEEIFDDDDFYHQLLRELIERKTSSLDPNDQVAMGRQWLAIQKLRSKIRKKVDTKASKGRKVRYHVHSKLVSFMAPIDQSTMNDDARTELYRSLFGKRENPSGAE</sequence>
<dbReference type="OMA" id="INFMAPN"/>